<sequence length="184" mass="19872">MSLFSKKLAPLFLVVLSTLLFSTICRADSKAELNQNAQQVLKKLLDTNEQARELSKKAVAILVFPSITKAGFMVAGQYGEGVLFKEGRPSAYFNNAGGSFGFQAGAQQYGYAMFFMKESALEALYSTQGFEVGTGPSVVVLDQGAGTSLTSMNYQKDIYAFIFNQQGLMAGIGIQGNKITQISK</sequence>
<dbReference type="EMBL" id="JARXYA010000003">
    <property type="protein sequence ID" value="MDH6503595.1"/>
    <property type="molecule type" value="Genomic_DNA"/>
</dbReference>
<comment type="caution">
    <text evidence="4">The sequence shown here is derived from an EMBL/GenBank/DDBJ whole genome shotgun (WGS) entry which is preliminary data.</text>
</comment>
<keyword evidence="5" id="KW-1185">Reference proteome</keyword>
<evidence type="ECO:0000313" key="4">
    <source>
        <dbReference type="EMBL" id="MDH6503595.1"/>
    </source>
</evidence>
<feature type="coiled-coil region" evidence="1">
    <location>
        <begin position="30"/>
        <end position="57"/>
    </location>
</feature>
<protein>
    <submittedName>
        <fullName evidence="4">Lipid-binding SYLF domain-containing protein</fullName>
    </submittedName>
</protein>
<evidence type="ECO:0000256" key="1">
    <source>
        <dbReference type="SAM" id="Coils"/>
    </source>
</evidence>
<gene>
    <name evidence="4" type="ORF">M2127_000885</name>
</gene>
<evidence type="ECO:0000259" key="3">
    <source>
        <dbReference type="Pfam" id="PF04366"/>
    </source>
</evidence>
<feature type="signal peptide" evidence="2">
    <location>
        <begin position="1"/>
        <end position="27"/>
    </location>
</feature>
<dbReference type="Proteomes" id="UP001161160">
    <property type="component" value="Unassembled WGS sequence"/>
</dbReference>
<organism evidence="4 5">
    <name type="scientific">Polynucleobacter sphagniphilus</name>
    <dbReference type="NCBI Taxonomy" id="1743169"/>
    <lineage>
        <taxon>Bacteria</taxon>
        <taxon>Pseudomonadati</taxon>
        <taxon>Pseudomonadota</taxon>
        <taxon>Betaproteobacteria</taxon>
        <taxon>Burkholderiales</taxon>
        <taxon>Burkholderiaceae</taxon>
        <taxon>Polynucleobacter</taxon>
    </lineage>
</organism>
<dbReference type="Pfam" id="PF04366">
    <property type="entry name" value="Ysc84"/>
    <property type="match status" value="1"/>
</dbReference>
<evidence type="ECO:0000313" key="5">
    <source>
        <dbReference type="Proteomes" id="UP001161160"/>
    </source>
</evidence>
<name>A0AA43M7W3_9BURK</name>
<dbReference type="CDD" id="cd11524">
    <property type="entry name" value="SYLF"/>
    <property type="match status" value="1"/>
</dbReference>
<feature type="domain" description="Ysc84 actin-binding" evidence="3">
    <location>
        <begin position="97"/>
        <end position="181"/>
    </location>
</feature>
<keyword evidence="2" id="KW-0732">Signal</keyword>
<dbReference type="RefSeq" id="WP_076024146.1">
    <property type="nucleotide sequence ID" value="NZ_JARXXW010000003.1"/>
</dbReference>
<proteinExistence type="predicted"/>
<accession>A0AA43M7W3</accession>
<feature type="chain" id="PRO_5041365744" evidence="2">
    <location>
        <begin position="28"/>
        <end position="184"/>
    </location>
</feature>
<keyword evidence="1" id="KW-0175">Coiled coil</keyword>
<reference evidence="4" key="1">
    <citation type="submission" date="2023-04" db="EMBL/GenBank/DDBJ databases">
        <title>Genome Encyclopedia of Bacteria and Archaea VI: Functional Genomics of Type Strains.</title>
        <authorList>
            <person name="Whitman W."/>
        </authorList>
    </citation>
    <scope>NUCLEOTIDE SEQUENCE</scope>
    <source>
        <strain evidence="4">Enz.4-51</strain>
    </source>
</reference>
<evidence type="ECO:0000256" key="2">
    <source>
        <dbReference type="SAM" id="SignalP"/>
    </source>
</evidence>
<dbReference type="InterPro" id="IPR007461">
    <property type="entry name" value="Ysc84_actin-binding"/>
</dbReference>
<dbReference type="AlphaFoldDB" id="A0AA43M7W3"/>